<protein>
    <submittedName>
        <fullName evidence="2">Uncharacterized protein</fullName>
    </submittedName>
</protein>
<organism evidence="2 3">
    <name type="scientific">Portunus trituberculatus</name>
    <name type="common">Swimming crab</name>
    <name type="synonym">Neptunus trituberculatus</name>
    <dbReference type="NCBI Taxonomy" id="210409"/>
    <lineage>
        <taxon>Eukaryota</taxon>
        <taxon>Metazoa</taxon>
        <taxon>Ecdysozoa</taxon>
        <taxon>Arthropoda</taxon>
        <taxon>Crustacea</taxon>
        <taxon>Multicrustacea</taxon>
        <taxon>Malacostraca</taxon>
        <taxon>Eumalacostraca</taxon>
        <taxon>Eucarida</taxon>
        <taxon>Decapoda</taxon>
        <taxon>Pleocyemata</taxon>
        <taxon>Brachyura</taxon>
        <taxon>Eubrachyura</taxon>
        <taxon>Portunoidea</taxon>
        <taxon>Portunidae</taxon>
        <taxon>Portuninae</taxon>
        <taxon>Portunus</taxon>
    </lineage>
</organism>
<feature type="compositionally biased region" description="Polar residues" evidence="1">
    <location>
        <begin position="69"/>
        <end position="85"/>
    </location>
</feature>
<proteinExistence type="predicted"/>
<accession>A0A5B7CG43</accession>
<sequence length="100" mass="11209">MDVYLIKNLVHVPCPVISINRHPPPPKHQHHPPTTTVSHLPLSSPIPVHSTAATQQRCPSHPPPNPTPINRNQLNTNWPPITPTTHARRLPPTPRFRSPQ</sequence>
<dbReference type="Proteomes" id="UP000324222">
    <property type="component" value="Unassembled WGS sequence"/>
</dbReference>
<gene>
    <name evidence="2" type="ORF">E2C01_000239</name>
</gene>
<name>A0A5B7CG43_PORTR</name>
<keyword evidence="3" id="KW-1185">Reference proteome</keyword>
<dbReference type="EMBL" id="VSRR010000006">
    <property type="protein sequence ID" value="MPC07674.1"/>
    <property type="molecule type" value="Genomic_DNA"/>
</dbReference>
<reference evidence="2 3" key="1">
    <citation type="submission" date="2019-05" db="EMBL/GenBank/DDBJ databases">
        <title>Another draft genome of Portunus trituberculatus and its Hox gene families provides insights of decapod evolution.</title>
        <authorList>
            <person name="Jeong J.-H."/>
            <person name="Song I."/>
            <person name="Kim S."/>
            <person name="Choi T."/>
            <person name="Kim D."/>
            <person name="Ryu S."/>
            <person name="Kim W."/>
        </authorList>
    </citation>
    <scope>NUCLEOTIDE SEQUENCE [LARGE SCALE GENOMIC DNA]</scope>
    <source>
        <tissue evidence="2">Muscle</tissue>
    </source>
</reference>
<evidence type="ECO:0000256" key="1">
    <source>
        <dbReference type="SAM" id="MobiDB-lite"/>
    </source>
</evidence>
<evidence type="ECO:0000313" key="2">
    <source>
        <dbReference type="EMBL" id="MPC07674.1"/>
    </source>
</evidence>
<feature type="region of interest" description="Disordered" evidence="1">
    <location>
        <begin position="18"/>
        <end position="100"/>
    </location>
</feature>
<dbReference type="AlphaFoldDB" id="A0A5B7CG43"/>
<evidence type="ECO:0000313" key="3">
    <source>
        <dbReference type="Proteomes" id="UP000324222"/>
    </source>
</evidence>
<comment type="caution">
    <text evidence="2">The sequence shown here is derived from an EMBL/GenBank/DDBJ whole genome shotgun (WGS) entry which is preliminary data.</text>
</comment>